<dbReference type="Proteomes" id="UP000828048">
    <property type="component" value="Chromosome 11"/>
</dbReference>
<keyword evidence="2" id="KW-1185">Reference proteome</keyword>
<reference evidence="1 2" key="1">
    <citation type="journal article" date="2021" name="Hortic Res">
        <title>High-quality reference genome and annotation aids understanding of berry development for evergreen blueberry (Vaccinium darrowii).</title>
        <authorList>
            <person name="Yu J."/>
            <person name="Hulse-Kemp A.M."/>
            <person name="Babiker E."/>
            <person name="Staton M."/>
        </authorList>
    </citation>
    <scope>NUCLEOTIDE SEQUENCE [LARGE SCALE GENOMIC DNA]</scope>
    <source>
        <strain evidence="2">cv. NJ 8807/NJ 8810</strain>
        <tissue evidence="1">Young leaf</tissue>
    </source>
</reference>
<evidence type="ECO:0000313" key="1">
    <source>
        <dbReference type="EMBL" id="KAH7853273.1"/>
    </source>
</evidence>
<proteinExistence type="predicted"/>
<protein>
    <submittedName>
        <fullName evidence="1">Uncharacterized protein</fullName>
    </submittedName>
</protein>
<gene>
    <name evidence="1" type="ORF">Vadar_000791</name>
</gene>
<organism evidence="1 2">
    <name type="scientific">Vaccinium darrowii</name>
    <dbReference type="NCBI Taxonomy" id="229202"/>
    <lineage>
        <taxon>Eukaryota</taxon>
        <taxon>Viridiplantae</taxon>
        <taxon>Streptophyta</taxon>
        <taxon>Embryophyta</taxon>
        <taxon>Tracheophyta</taxon>
        <taxon>Spermatophyta</taxon>
        <taxon>Magnoliopsida</taxon>
        <taxon>eudicotyledons</taxon>
        <taxon>Gunneridae</taxon>
        <taxon>Pentapetalae</taxon>
        <taxon>asterids</taxon>
        <taxon>Ericales</taxon>
        <taxon>Ericaceae</taxon>
        <taxon>Vaccinioideae</taxon>
        <taxon>Vaccinieae</taxon>
        <taxon>Vaccinium</taxon>
    </lineage>
</organism>
<evidence type="ECO:0000313" key="2">
    <source>
        <dbReference type="Proteomes" id="UP000828048"/>
    </source>
</evidence>
<name>A0ACB7YJA4_9ERIC</name>
<comment type="caution">
    <text evidence="1">The sequence shown here is derived from an EMBL/GenBank/DDBJ whole genome shotgun (WGS) entry which is preliminary data.</text>
</comment>
<sequence length="202" mass="23237">MGPSSHPKTSSHSLHVFSHHSPSSFSSFSSTSSSYSTLISSMKLKTLAHTRIARALSRAKSILIQILKDLQLIQFIESLKKNKKKNKLYFGSFRLHYNWCSSHVNPVPSPIMDGCITGEEYYDSTWNSIVHAEYDDDMAESRLSGYLQWLEEKKVRGNSGAFDHMNDIDRLADMFIANCHEKFRLEKQESYRKFQEMMARSV</sequence>
<accession>A0ACB7YJA4</accession>
<dbReference type="EMBL" id="CM037161">
    <property type="protein sequence ID" value="KAH7853273.1"/>
    <property type="molecule type" value="Genomic_DNA"/>
</dbReference>